<proteinExistence type="predicted"/>
<keyword evidence="3" id="KW-1185">Reference proteome</keyword>
<protein>
    <submittedName>
        <fullName evidence="2">Uncharacterized protein</fullName>
    </submittedName>
</protein>
<evidence type="ECO:0000313" key="3">
    <source>
        <dbReference type="Proteomes" id="UP000032430"/>
    </source>
</evidence>
<dbReference type="OrthoDB" id="5637992at2"/>
<sequence>MQQKFDNKDTVNMDIDEDEMDYSSEDEGTSNTDSDDEVTWELLETYRNKQKMFMPYKIVENDNEDELIAVVDVKFYTAEELQRWHSSHEIIKPGNKVAQVKYWHSSNSNNGLIYLHQPNSAVFENVPSFADKKFWIESAVAGGRMYRLLLGKPQPKMHASFNGEEFYRVSKNIPNFTMWEFFERKYTNKKLQTGFIKGKPIVGLTSIFLIANFLADIDNNSENFGLAELDDVLHAVKIDPECCFSTPFYYNNYNRVLQGIKNLKSNVPHQLFNEQELFETLEILISTPLEDFKTIIDNTFSAEYAKEKNIYLNQLQIRQGIFKQAALSLEGFQEFYQERQLLKTQREEEQYQRYIQLVQNYAVEEPQQRERQEHLEHLIMDIEVEPSLRATNPYGFYNQRQSQEQDPMFVSSVNGFSNC</sequence>
<gene>
    <name evidence="2" type="ORF">LFA_0539</name>
</gene>
<dbReference type="Proteomes" id="UP000032430">
    <property type="component" value="Chromosome I"/>
</dbReference>
<feature type="compositionally biased region" description="Acidic residues" evidence="1">
    <location>
        <begin position="14"/>
        <end position="35"/>
    </location>
</feature>
<accession>A0A098G1Y5</accession>
<evidence type="ECO:0000313" key="2">
    <source>
        <dbReference type="EMBL" id="CEG55996.1"/>
    </source>
</evidence>
<feature type="compositionally biased region" description="Basic and acidic residues" evidence="1">
    <location>
        <begin position="1"/>
        <end position="11"/>
    </location>
</feature>
<dbReference type="RefSeq" id="WP_045094758.1">
    <property type="nucleotide sequence ID" value="NZ_LN614827.1"/>
</dbReference>
<dbReference type="KEGG" id="lfa:LFA_0539"/>
<name>A0A098G1Y5_9GAMM</name>
<feature type="region of interest" description="Disordered" evidence="1">
    <location>
        <begin position="1"/>
        <end position="35"/>
    </location>
</feature>
<dbReference type="AlphaFoldDB" id="A0A098G1Y5"/>
<organism evidence="2 3">
    <name type="scientific">Legionella fallonii LLAP-10</name>
    <dbReference type="NCBI Taxonomy" id="1212491"/>
    <lineage>
        <taxon>Bacteria</taxon>
        <taxon>Pseudomonadati</taxon>
        <taxon>Pseudomonadota</taxon>
        <taxon>Gammaproteobacteria</taxon>
        <taxon>Legionellales</taxon>
        <taxon>Legionellaceae</taxon>
        <taxon>Legionella</taxon>
    </lineage>
</organism>
<dbReference type="EMBL" id="LN614827">
    <property type="protein sequence ID" value="CEG55996.1"/>
    <property type="molecule type" value="Genomic_DNA"/>
</dbReference>
<dbReference type="HOGENOM" id="CLU_655207_0_0_6"/>
<dbReference type="STRING" id="1212491.LFA_0539"/>
<evidence type="ECO:0000256" key="1">
    <source>
        <dbReference type="SAM" id="MobiDB-lite"/>
    </source>
</evidence>
<reference evidence="3" key="1">
    <citation type="submission" date="2014-09" db="EMBL/GenBank/DDBJ databases">
        <authorList>
            <person name="Gomez-Valero L."/>
        </authorList>
    </citation>
    <scope>NUCLEOTIDE SEQUENCE [LARGE SCALE GENOMIC DNA]</scope>
    <source>
        <strain evidence="3">ATCC700992</strain>
    </source>
</reference>